<evidence type="ECO:0000256" key="7">
    <source>
        <dbReference type="SAM" id="Phobius"/>
    </source>
</evidence>
<feature type="chain" id="PRO_5046768263" evidence="8">
    <location>
        <begin position="21"/>
        <end position="171"/>
    </location>
</feature>
<name>A0ABP0J3W6_9DINO</name>
<dbReference type="PANTHER" id="PTHR33695:SF1">
    <property type="entry name" value="LIPOPROTEIN SIGNAL PEPTIDASE"/>
    <property type="match status" value="1"/>
</dbReference>
<keyword evidence="1" id="KW-1003">Cell membrane</keyword>
<keyword evidence="3 7" id="KW-0812">Transmembrane</keyword>
<keyword evidence="5 7" id="KW-1133">Transmembrane helix</keyword>
<evidence type="ECO:0000256" key="8">
    <source>
        <dbReference type="SAM" id="SignalP"/>
    </source>
</evidence>
<evidence type="ECO:0000313" key="9">
    <source>
        <dbReference type="EMBL" id="CAK9009055.1"/>
    </source>
</evidence>
<feature type="transmembrane region" description="Helical" evidence="7">
    <location>
        <begin position="138"/>
        <end position="161"/>
    </location>
</feature>
<feature type="transmembrane region" description="Helical" evidence="7">
    <location>
        <begin position="96"/>
        <end position="118"/>
    </location>
</feature>
<evidence type="ECO:0000256" key="1">
    <source>
        <dbReference type="ARBA" id="ARBA00022475"/>
    </source>
</evidence>
<feature type="signal peptide" evidence="8">
    <location>
        <begin position="1"/>
        <end position="20"/>
    </location>
</feature>
<keyword evidence="8" id="KW-0732">Signal</keyword>
<keyword evidence="4" id="KW-0378">Hydrolase</keyword>
<dbReference type="Pfam" id="PF01252">
    <property type="entry name" value="Peptidase_A8"/>
    <property type="match status" value="1"/>
</dbReference>
<feature type="transmembrane region" description="Helical" evidence="7">
    <location>
        <begin position="69"/>
        <end position="89"/>
    </location>
</feature>
<keyword evidence="9" id="KW-0449">Lipoprotein</keyword>
<evidence type="ECO:0000256" key="4">
    <source>
        <dbReference type="ARBA" id="ARBA00022801"/>
    </source>
</evidence>
<evidence type="ECO:0000256" key="2">
    <source>
        <dbReference type="ARBA" id="ARBA00022670"/>
    </source>
</evidence>
<sequence length="171" mass="19158">MWYYWLLLPTLLVPEGYLKARSYQKPMVGRLLDLEFRSQTLRIQCGYHLNEGSAIGYWAPSLQSALGPIGIKVTIACGVLATCVFVWLLRKTESRCGLLGTIFLIAGGVGNMADRLYVGGVIDYLLLQTHGPLVNTSFFWNLSDLYIDFAVIFLFIAIFLGELPGDEKKEQ</sequence>
<accession>A0ABP0J3W6</accession>
<proteinExistence type="predicted"/>
<dbReference type="InterPro" id="IPR001872">
    <property type="entry name" value="Peptidase_A8"/>
</dbReference>
<protein>
    <submittedName>
        <fullName evidence="9">Lipoprotein signal peptidase (Prolipoprotein signal peptidase) (Signal peptidase II) (SPase II)</fullName>
    </submittedName>
</protein>
<gene>
    <name evidence="9" type="ORF">SCF082_LOCUS10132</name>
</gene>
<keyword evidence="6 7" id="KW-0472">Membrane</keyword>
<reference evidence="9 10" key="1">
    <citation type="submission" date="2024-02" db="EMBL/GenBank/DDBJ databases">
        <authorList>
            <person name="Chen Y."/>
            <person name="Shah S."/>
            <person name="Dougan E. K."/>
            <person name="Thang M."/>
            <person name="Chan C."/>
        </authorList>
    </citation>
    <scope>NUCLEOTIDE SEQUENCE [LARGE SCALE GENOMIC DNA]</scope>
</reference>
<organism evidence="9 10">
    <name type="scientific">Durusdinium trenchii</name>
    <dbReference type="NCBI Taxonomy" id="1381693"/>
    <lineage>
        <taxon>Eukaryota</taxon>
        <taxon>Sar</taxon>
        <taxon>Alveolata</taxon>
        <taxon>Dinophyceae</taxon>
        <taxon>Suessiales</taxon>
        <taxon>Symbiodiniaceae</taxon>
        <taxon>Durusdinium</taxon>
    </lineage>
</organism>
<evidence type="ECO:0000313" key="10">
    <source>
        <dbReference type="Proteomes" id="UP001642464"/>
    </source>
</evidence>
<evidence type="ECO:0000256" key="3">
    <source>
        <dbReference type="ARBA" id="ARBA00022692"/>
    </source>
</evidence>
<dbReference type="PRINTS" id="PR00781">
    <property type="entry name" value="LIPOSIGPTASE"/>
</dbReference>
<evidence type="ECO:0000256" key="6">
    <source>
        <dbReference type="ARBA" id="ARBA00023136"/>
    </source>
</evidence>
<keyword evidence="2" id="KW-0645">Protease</keyword>
<dbReference type="PANTHER" id="PTHR33695">
    <property type="entry name" value="LIPOPROTEIN SIGNAL PEPTIDASE"/>
    <property type="match status" value="1"/>
</dbReference>
<comment type="caution">
    <text evidence="9">The sequence shown here is derived from an EMBL/GenBank/DDBJ whole genome shotgun (WGS) entry which is preliminary data.</text>
</comment>
<dbReference type="Proteomes" id="UP001642464">
    <property type="component" value="Unassembled WGS sequence"/>
</dbReference>
<keyword evidence="10" id="KW-1185">Reference proteome</keyword>
<dbReference type="EMBL" id="CAXAMM010005891">
    <property type="protein sequence ID" value="CAK9009055.1"/>
    <property type="molecule type" value="Genomic_DNA"/>
</dbReference>
<evidence type="ECO:0000256" key="5">
    <source>
        <dbReference type="ARBA" id="ARBA00022989"/>
    </source>
</evidence>